<organism evidence="2">
    <name type="scientific">Pedococcus sp. KACC 23699</name>
    <dbReference type="NCBI Taxonomy" id="3149228"/>
    <lineage>
        <taxon>Bacteria</taxon>
        <taxon>Bacillati</taxon>
        <taxon>Actinomycetota</taxon>
        <taxon>Actinomycetes</taxon>
        <taxon>Micrococcales</taxon>
        <taxon>Intrasporangiaceae</taxon>
        <taxon>Pedococcus</taxon>
    </lineage>
</organism>
<accession>A0AAU7JWE0</accession>
<evidence type="ECO:0000313" key="2">
    <source>
        <dbReference type="EMBL" id="XBO44731.1"/>
    </source>
</evidence>
<protein>
    <submittedName>
        <fullName evidence="2">Uncharacterized protein</fullName>
    </submittedName>
</protein>
<keyword evidence="1" id="KW-1133">Transmembrane helix</keyword>
<sequence>MTAQHPGQDREQLRRDQVCVRCEPVGKVDLLGPSFGGDPYGLSLAFEVVAGVSGGLWRLVVGRGRWRVLVTERDSDSVIFSQVYRNKRVAMHEGVAQVDALFTS</sequence>
<keyword evidence="1" id="KW-0812">Transmembrane</keyword>
<evidence type="ECO:0000256" key="1">
    <source>
        <dbReference type="SAM" id="Phobius"/>
    </source>
</evidence>
<keyword evidence="1" id="KW-0472">Membrane</keyword>
<dbReference type="EMBL" id="CP157483">
    <property type="protein sequence ID" value="XBO44731.1"/>
    <property type="molecule type" value="Genomic_DNA"/>
</dbReference>
<gene>
    <name evidence="2" type="ORF">ABEG17_05140</name>
</gene>
<dbReference type="AlphaFoldDB" id="A0AAU7JWE0"/>
<dbReference type="RefSeq" id="WP_406832215.1">
    <property type="nucleotide sequence ID" value="NZ_CP157483.1"/>
</dbReference>
<name>A0AAU7JWE0_9MICO</name>
<feature type="transmembrane region" description="Helical" evidence="1">
    <location>
        <begin position="40"/>
        <end position="60"/>
    </location>
</feature>
<reference evidence="2" key="1">
    <citation type="submission" date="2024-05" db="EMBL/GenBank/DDBJ databases">
        <authorList>
            <person name="Kim S."/>
            <person name="Heo J."/>
            <person name="Choi H."/>
            <person name="Choi Y."/>
            <person name="Kwon S.-W."/>
            <person name="Kim Y."/>
        </authorList>
    </citation>
    <scope>NUCLEOTIDE SEQUENCE</scope>
    <source>
        <strain evidence="2">KACC 23699</strain>
    </source>
</reference>
<proteinExistence type="predicted"/>